<dbReference type="PANTHER" id="PTHR42776:SF27">
    <property type="entry name" value="DIPEPTIDYL PEPTIDASE FAMILY MEMBER 6"/>
    <property type="match status" value="1"/>
</dbReference>
<dbReference type="Gene3D" id="3.40.50.1820">
    <property type="entry name" value="alpha/beta hydrolase"/>
    <property type="match status" value="1"/>
</dbReference>
<dbReference type="EMBL" id="CP140152">
    <property type="protein sequence ID" value="WQH03932.1"/>
    <property type="molecule type" value="Genomic_DNA"/>
</dbReference>
<dbReference type="Proteomes" id="UP001326110">
    <property type="component" value="Chromosome"/>
</dbReference>
<protein>
    <submittedName>
        <fullName evidence="4">S9 family peptidase</fullName>
        <ecNumber evidence="4">3.4.-.-</ecNumber>
    </submittedName>
</protein>
<dbReference type="Gene3D" id="2.120.10.30">
    <property type="entry name" value="TolB, C-terminal domain"/>
    <property type="match status" value="1"/>
</dbReference>
<feature type="signal peptide" evidence="2">
    <location>
        <begin position="1"/>
        <end position="30"/>
    </location>
</feature>
<evidence type="ECO:0000313" key="5">
    <source>
        <dbReference type="Proteomes" id="UP001326110"/>
    </source>
</evidence>
<accession>A0ABZ0XXE0</accession>
<dbReference type="InterPro" id="IPR029058">
    <property type="entry name" value="AB_hydrolase_fold"/>
</dbReference>
<keyword evidence="2" id="KW-0732">Signal</keyword>
<reference evidence="4 5" key="1">
    <citation type="submission" date="2023-11" db="EMBL/GenBank/DDBJ databases">
        <title>MicrobeMod: A computational toolkit for identifying prokaryotic methylation and restriction-modification with nanopore sequencing.</title>
        <authorList>
            <person name="Crits-Christoph A."/>
            <person name="Kang S.C."/>
            <person name="Lee H."/>
            <person name="Ostrov N."/>
        </authorList>
    </citation>
    <scope>NUCLEOTIDE SEQUENCE [LARGE SCALE GENOMIC DNA]</scope>
    <source>
        <strain evidence="4 5">ATCC 25935</strain>
    </source>
</reference>
<name>A0ABZ0XXE0_9BURK</name>
<dbReference type="GO" id="GO:0016787">
    <property type="term" value="F:hydrolase activity"/>
    <property type="evidence" value="ECO:0007669"/>
    <property type="project" value="UniProtKB-KW"/>
</dbReference>
<evidence type="ECO:0000256" key="1">
    <source>
        <dbReference type="ARBA" id="ARBA00022801"/>
    </source>
</evidence>
<feature type="domain" description="Peptidase S9 prolyl oligopeptidase catalytic" evidence="3">
    <location>
        <begin position="444"/>
        <end position="655"/>
    </location>
</feature>
<dbReference type="SUPFAM" id="SSF82171">
    <property type="entry name" value="DPP6 N-terminal domain-like"/>
    <property type="match status" value="1"/>
</dbReference>
<keyword evidence="1 4" id="KW-0378">Hydrolase</keyword>
<feature type="chain" id="PRO_5045702474" evidence="2">
    <location>
        <begin position="31"/>
        <end position="686"/>
    </location>
</feature>
<dbReference type="InterPro" id="IPR011042">
    <property type="entry name" value="6-blade_b-propeller_TolB-like"/>
</dbReference>
<dbReference type="Pfam" id="PF00326">
    <property type="entry name" value="Peptidase_S9"/>
    <property type="match status" value="1"/>
</dbReference>
<evidence type="ECO:0000313" key="4">
    <source>
        <dbReference type="EMBL" id="WQH03932.1"/>
    </source>
</evidence>
<organism evidence="4 5">
    <name type="scientific">Duganella zoogloeoides</name>
    <dbReference type="NCBI Taxonomy" id="75659"/>
    <lineage>
        <taxon>Bacteria</taxon>
        <taxon>Pseudomonadati</taxon>
        <taxon>Pseudomonadota</taxon>
        <taxon>Betaproteobacteria</taxon>
        <taxon>Burkholderiales</taxon>
        <taxon>Oxalobacteraceae</taxon>
        <taxon>Telluria group</taxon>
        <taxon>Duganella</taxon>
    </lineage>
</organism>
<dbReference type="PANTHER" id="PTHR42776">
    <property type="entry name" value="SERINE PEPTIDASE S9 FAMILY MEMBER"/>
    <property type="match status" value="1"/>
</dbReference>
<evidence type="ECO:0000256" key="2">
    <source>
        <dbReference type="SAM" id="SignalP"/>
    </source>
</evidence>
<proteinExistence type="predicted"/>
<keyword evidence="5" id="KW-1185">Reference proteome</keyword>
<sequence length="686" mass="74604">MNRIALKVLPALLPVLLPTMLLASALPAHAQSAPAATAVNDVPLIERAKIFGNASKSGANISPDGKWLSWIAPRDGVLNVWVAPSSDLTKAKPLTDEKSRPIRSSFWAPDSNTVLFIQDKGGDENFLLYGVDVVSGKQTNYTPFEKTRVQIVNISSKVKDRILIGVNNRDPKWHDVHSLDLKTGKLTLVQQNDGYAGFLADEQLKLRLTIKARADGGATYYRIVDGKIETTPVTEVGLDDSQTTAPLGFTTDGKTLYWTDSRNRNTSALLAQDVASGKTTVVAEDPRADISNALLDKRTGRVLAYGVDYLKQEYVPLTDALKADLAYLKKNIEGQFFVSSRNEADDKWLITVDPVTAPSSTWLYDRKAKKLSKLYVSRPELEGAPLAAMHPQEIKARDGLTLVSYLTLPKSVDASGTGRAGKPVPLVLMVHGGPWARDRYGYNSYHQWLANRGYAVLSVNYRGSTGFGKNFISAADLQWGRKMHDDLLDAVDWAVKSGITTSDKVAIMGGSYGGYATLAGLAFTPTTFACGVDIVGPSNLFTLLQTIPPYWEAGKQQFYKRMGDPTTEEGKALLKERSPLNFAADIVRPLLIGQGANDPRVNVRESVQIVDAMKAKNIPVTYVEFPDEGHGFARPVNNIAFNAVTENFLGKCLGGRAEPIGGTIKASTAQVKYGAEFAPGLVEALK</sequence>
<dbReference type="SUPFAM" id="SSF53474">
    <property type="entry name" value="alpha/beta-Hydrolases"/>
    <property type="match status" value="1"/>
</dbReference>
<gene>
    <name evidence="4" type="ORF">SR858_23240</name>
</gene>
<dbReference type="EC" id="3.4.-.-" evidence="4"/>
<evidence type="ECO:0000259" key="3">
    <source>
        <dbReference type="Pfam" id="PF00326"/>
    </source>
</evidence>
<dbReference type="InterPro" id="IPR001375">
    <property type="entry name" value="Peptidase_S9_cat"/>
</dbReference>
<dbReference type="GeneID" id="43164902"/>
<dbReference type="RefSeq" id="WP_019923282.1">
    <property type="nucleotide sequence ID" value="NZ_CP140152.1"/>
</dbReference>